<comment type="caution">
    <text evidence="1">The sequence shown here is derived from an EMBL/GenBank/DDBJ whole genome shotgun (WGS) entry which is preliminary data.</text>
</comment>
<dbReference type="eggNOG" id="ENOG502S12X">
    <property type="taxonomic scope" value="Eukaryota"/>
</dbReference>
<name>K2S3H4_MACPH</name>
<gene>
    <name evidence="1" type="ORF">MPH_03401</name>
</gene>
<dbReference type="VEuPathDB" id="FungiDB:MPH_03401"/>
<organism evidence="1 2">
    <name type="scientific">Macrophomina phaseolina (strain MS6)</name>
    <name type="common">Charcoal rot fungus</name>
    <dbReference type="NCBI Taxonomy" id="1126212"/>
    <lineage>
        <taxon>Eukaryota</taxon>
        <taxon>Fungi</taxon>
        <taxon>Dikarya</taxon>
        <taxon>Ascomycota</taxon>
        <taxon>Pezizomycotina</taxon>
        <taxon>Dothideomycetes</taxon>
        <taxon>Dothideomycetes incertae sedis</taxon>
        <taxon>Botryosphaeriales</taxon>
        <taxon>Botryosphaeriaceae</taxon>
        <taxon>Macrophomina</taxon>
    </lineage>
</organism>
<dbReference type="InterPro" id="IPR029063">
    <property type="entry name" value="SAM-dependent_MTases_sf"/>
</dbReference>
<dbReference type="Gene3D" id="3.40.50.150">
    <property type="entry name" value="Vaccinia Virus protein VP39"/>
    <property type="match status" value="1"/>
</dbReference>
<dbReference type="OrthoDB" id="411785at2759"/>
<accession>K2S3H4</accession>
<evidence type="ECO:0000313" key="1">
    <source>
        <dbReference type="EMBL" id="EKG19537.1"/>
    </source>
</evidence>
<dbReference type="AlphaFoldDB" id="K2S3H4"/>
<protein>
    <submittedName>
        <fullName evidence="1">Uncharacterized protein</fullName>
    </submittedName>
</protein>
<dbReference type="HOGENOM" id="CLU_1540347_0_0_1"/>
<dbReference type="EMBL" id="AHHD01000163">
    <property type="protein sequence ID" value="EKG19537.1"/>
    <property type="molecule type" value="Genomic_DNA"/>
</dbReference>
<sequence>MRWSTLDLLSLPSIRAISEKETYDIIVDKSTCDAISCGDDVRVPLPYPLLPADAASNAEGEMSMVHIHPLHILGLHLASLVPAGGRWIALSYSGHRFPFFEPYPATVEEGKLDEELMQKGFVHPGRLWRLERQEMVELEDDGGSTEGRGIVHRPKTAHWIYVMVRTDVVLNVRR</sequence>
<dbReference type="Proteomes" id="UP000007129">
    <property type="component" value="Unassembled WGS sequence"/>
</dbReference>
<evidence type="ECO:0000313" key="2">
    <source>
        <dbReference type="Proteomes" id="UP000007129"/>
    </source>
</evidence>
<reference evidence="1 2" key="1">
    <citation type="journal article" date="2012" name="BMC Genomics">
        <title>Tools to kill: Genome of one of the most destructive plant pathogenic fungi Macrophomina phaseolina.</title>
        <authorList>
            <person name="Islam M.S."/>
            <person name="Haque M.S."/>
            <person name="Islam M.M."/>
            <person name="Emdad E.M."/>
            <person name="Halim A."/>
            <person name="Hossen Q.M.M."/>
            <person name="Hossain M.Z."/>
            <person name="Ahmed B."/>
            <person name="Rahim S."/>
            <person name="Rahman M.S."/>
            <person name="Alam M.M."/>
            <person name="Hou S."/>
            <person name="Wan X."/>
            <person name="Saito J.A."/>
            <person name="Alam M."/>
        </authorList>
    </citation>
    <scope>NUCLEOTIDE SEQUENCE [LARGE SCALE GENOMIC DNA]</scope>
    <source>
        <strain evidence="1 2">MS6</strain>
    </source>
</reference>
<dbReference type="InParanoid" id="K2S3H4"/>
<proteinExistence type="predicted"/>